<evidence type="ECO:0000256" key="6">
    <source>
        <dbReference type="ARBA" id="ARBA00022855"/>
    </source>
</evidence>
<feature type="region of interest" description="Disordered" evidence="16">
    <location>
        <begin position="501"/>
        <end position="541"/>
    </location>
</feature>
<evidence type="ECO:0000256" key="5">
    <source>
        <dbReference type="ARBA" id="ARBA00022824"/>
    </source>
</evidence>
<dbReference type="EMBL" id="WBMU01000568">
    <property type="protein sequence ID" value="NXC68034.1"/>
    <property type="molecule type" value="Genomic_DNA"/>
</dbReference>
<keyword evidence="3" id="KW-0812">Transmembrane</keyword>
<feature type="non-terminal residue" evidence="18">
    <location>
        <position position="1240"/>
    </location>
</feature>
<comment type="function">
    <text evidence="12">Required for bone modeling during late embryogenesis. Regulates type I collagen synthesis in osteoblasts during their postnatal maturation.</text>
</comment>
<keyword evidence="19" id="KW-1185">Reference proteome</keyword>
<dbReference type="PANTHER" id="PTHR12953:SF0">
    <property type="entry name" value="SUN DOMAIN-CONTAINING OSSIFICATION FACTOR"/>
    <property type="match status" value="1"/>
</dbReference>
<reference evidence="18" key="1">
    <citation type="submission" date="2019-09" db="EMBL/GenBank/DDBJ databases">
        <title>Bird 10,000 Genomes (B10K) Project - Family phase.</title>
        <authorList>
            <person name="Zhang G."/>
        </authorList>
    </citation>
    <scope>NUCLEOTIDE SEQUENCE</scope>
    <source>
        <strain evidence="18">B10K-CU-031-38</strain>
    </source>
</reference>
<evidence type="ECO:0000256" key="3">
    <source>
        <dbReference type="ARBA" id="ARBA00022692"/>
    </source>
</evidence>
<dbReference type="Pfam" id="PF07738">
    <property type="entry name" value="Sad1_UNC"/>
    <property type="match status" value="1"/>
</dbReference>
<feature type="compositionally biased region" description="Low complexity" evidence="16">
    <location>
        <begin position="172"/>
        <end position="184"/>
    </location>
</feature>
<gene>
    <name evidence="18" type="primary">Suco</name>
    <name evidence="18" type="ORF">ANHANH_R01773</name>
</gene>
<dbReference type="OrthoDB" id="266334at2759"/>
<dbReference type="GO" id="GO:0034975">
    <property type="term" value="P:protein folding in endoplasmic reticulum"/>
    <property type="evidence" value="ECO:0007669"/>
    <property type="project" value="TreeGrafter"/>
</dbReference>
<keyword evidence="5" id="KW-0256">Endoplasmic reticulum</keyword>
<sequence length="1240" mass="136909">RLPTWHVFCKDSLSSAVQYASGDACALANDDENVQEKGEEAGPRLESEHADSNTQSYSTEELPDDFTKSDQARLLFHSFIHSLQMLLGFLKISEASLPEVETLPSVDLNEASSSIVTSTENISSSPTSEIPPVSQPDAIENSRADIPVVSSSEAEQSEPDCDIGGTLEADPQSEPSSFVSPPESLAGQHIENISSSHGKGKKTKSEFESKVSAAEKGADEQKSALNASENLKREKDYKKTGEIDPTSVMTPKDPGDIPTFDEWKKKVMEVEKEKSQSMHPSAVGGQHSTKKVQKNRNNYASVECGAKILAANPEAKSTSAILMENMDLYMLNPCSTKIWFVIELCEPVQVKQLDIANHELFSSTPKDFLVSISDRYPTNKWIKLGTFHARDERNVQSFPLDEQMYAKYVKVELISHFGSEHFCPLSLIRVFGTSMVEEYEEIADSQYQSERQELFDEDYDYLLDYNTGEEKSSKNLLGSAKNAILSMVNIAANMLGAKTEESSEAEAGNRSVSENVTATPATSAAAPRLPEPTPVPSPELVTTDIPQIDKEQLIVDSTKESPIVQLVQEYEEDTSQSTVTLLPSDDQEEEASAWFELETEKYCYDMATACCISTFSEYLFKWCSVAVAMHRQRSKTEGKQGQDDSDVQQPQAVPVESIHTSIDEPLPEQLDSKTERPSGSAVVVDLSSVVHEEISNETTDSIELEPSHPQTVSQSLLLEVTSEVKPLPTTDMALESANEDAGQVAPRVTPQLDITEVSAEAEKAESFVAEENPVASETSVATELKEMSTRETIATPVIPKPTETVLQPEYTVGVLTGDAGEGKESTPEVQKPVLPPVESSVSAETKEDDQATEEALMAIPVSGGPQRTATDFYAELQNSTDLGYANGNLVHGSNQKESVFMRLNNRIKALEVNMSLSSRYLEELSQRYRKQMEEMQKAFNKTIIKLQNTSRIAEEQDQRQTEAIQLLQAQLTNMTQLVSNLSSTVAELKCEVSDRQTYLVISLVLCVILGLVLCVQRCRSTSQFCEDYLSKLPKSNHYPSPKRCFSSYDDMNLKRRTSLPLVRSQSFQLAGKEVDPEDLYIVEPLKFSPEKKKKRCKYKSEKIETIKPTTEPLHPIANGEIKGRKPFTNQRDFSNIGEVYHSSYKGPPSEGSSETSSQSEESYFCGISACTSLCNGQTQKTKTEKRAIKRRRSKVSDQGKLIKTLIQTKSGSMPSLHDIIKGNKDITVGTLGVTAVSGHI</sequence>
<evidence type="ECO:0000256" key="15">
    <source>
        <dbReference type="ARBA" id="ARBA00081911"/>
    </source>
</evidence>
<feature type="region of interest" description="Disordered" evidence="16">
    <location>
        <begin position="117"/>
        <end position="258"/>
    </location>
</feature>
<feature type="compositionally biased region" description="Basic and acidic residues" evidence="16">
    <location>
        <begin position="230"/>
        <end position="242"/>
    </location>
</feature>
<evidence type="ECO:0000256" key="13">
    <source>
        <dbReference type="ARBA" id="ARBA00067685"/>
    </source>
</evidence>
<evidence type="ECO:0000256" key="2">
    <source>
        <dbReference type="ARBA" id="ARBA00022553"/>
    </source>
</evidence>
<keyword evidence="9" id="KW-0472">Membrane</keyword>
<dbReference type="Gene3D" id="2.60.120.260">
    <property type="entry name" value="Galactose-binding domain-like"/>
    <property type="match status" value="1"/>
</dbReference>
<evidence type="ECO:0000256" key="16">
    <source>
        <dbReference type="SAM" id="MobiDB-lite"/>
    </source>
</evidence>
<keyword evidence="7" id="KW-1133">Transmembrane helix</keyword>
<evidence type="ECO:0000256" key="4">
    <source>
        <dbReference type="ARBA" id="ARBA00022729"/>
    </source>
</evidence>
<feature type="region of interest" description="Disordered" evidence="16">
    <location>
        <begin position="657"/>
        <end position="678"/>
    </location>
</feature>
<proteinExistence type="predicted"/>
<keyword evidence="4" id="KW-0732">Signal</keyword>
<comment type="caution">
    <text evidence="18">The sequence shown here is derived from an EMBL/GenBank/DDBJ whole genome shotgun (WGS) entry which is preliminary data.</text>
</comment>
<dbReference type="FunFam" id="2.60.120.260:FF:000024">
    <property type="entry name" value="SUN domain containing ossification factor"/>
    <property type="match status" value="1"/>
</dbReference>
<dbReference type="GO" id="GO:0030867">
    <property type="term" value="C:rough endoplasmic reticulum membrane"/>
    <property type="evidence" value="ECO:0007669"/>
    <property type="project" value="UniProtKB-SubCell"/>
</dbReference>
<dbReference type="PANTHER" id="PTHR12953">
    <property type="entry name" value="MEMBRANE PROTEIN CH1 RELATED"/>
    <property type="match status" value="1"/>
</dbReference>
<keyword evidence="1" id="KW-0217">Developmental protein</keyword>
<feature type="compositionally biased region" description="Basic and acidic residues" evidence="16">
    <location>
        <begin position="34"/>
        <end position="51"/>
    </location>
</feature>
<evidence type="ECO:0000256" key="11">
    <source>
        <dbReference type="ARBA" id="ARBA00034697"/>
    </source>
</evidence>
<evidence type="ECO:0000256" key="10">
    <source>
        <dbReference type="ARBA" id="ARBA00023180"/>
    </source>
</evidence>
<feature type="compositionally biased region" description="Polar residues" evidence="16">
    <location>
        <begin position="117"/>
        <end position="128"/>
    </location>
</feature>
<name>A0A851PQE3_ANHAN</name>
<feature type="non-terminal residue" evidence="18">
    <location>
        <position position="1"/>
    </location>
</feature>
<dbReference type="Proteomes" id="UP000657035">
    <property type="component" value="Unassembled WGS sequence"/>
</dbReference>
<feature type="domain" description="SUN" evidence="17">
    <location>
        <begin position="273"/>
        <end position="435"/>
    </location>
</feature>
<evidence type="ECO:0000259" key="17">
    <source>
        <dbReference type="PROSITE" id="PS51469"/>
    </source>
</evidence>
<feature type="region of interest" description="Disordered" evidence="16">
    <location>
        <begin position="1139"/>
        <end position="1158"/>
    </location>
</feature>
<evidence type="ECO:0000256" key="12">
    <source>
        <dbReference type="ARBA" id="ARBA00055064"/>
    </source>
</evidence>
<dbReference type="InterPro" id="IPR012919">
    <property type="entry name" value="SUN_dom"/>
</dbReference>
<evidence type="ECO:0000256" key="9">
    <source>
        <dbReference type="ARBA" id="ARBA00023136"/>
    </source>
</evidence>
<dbReference type="InterPro" id="IPR008979">
    <property type="entry name" value="Galactose-bd-like_sf"/>
</dbReference>
<organism evidence="18 19">
    <name type="scientific">Anhinga anhinga</name>
    <name type="common">Anhinga</name>
    <name type="synonym">Plotus anhinga</name>
    <dbReference type="NCBI Taxonomy" id="56067"/>
    <lineage>
        <taxon>Eukaryota</taxon>
        <taxon>Metazoa</taxon>
        <taxon>Chordata</taxon>
        <taxon>Craniata</taxon>
        <taxon>Vertebrata</taxon>
        <taxon>Euteleostomi</taxon>
        <taxon>Archelosauria</taxon>
        <taxon>Archosauria</taxon>
        <taxon>Dinosauria</taxon>
        <taxon>Saurischia</taxon>
        <taxon>Theropoda</taxon>
        <taxon>Coelurosauria</taxon>
        <taxon>Aves</taxon>
        <taxon>Neognathae</taxon>
        <taxon>Neoaves</taxon>
        <taxon>Aequornithes</taxon>
        <taxon>Suliformes</taxon>
        <taxon>Anhingidae</taxon>
        <taxon>Anhinga</taxon>
    </lineage>
</organism>
<evidence type="ECO:0000256" key="8">
    <source>
        <dbReference type="ARBA" id="ARBA00023054"/>
    </source>
</evidence>
<evidence type="ECO:0000256" key="14">
    <source>
        <dbReference type="ARBA" id="ARBA00075366"/>
    </source>
</evidence>
<keyword evidence="10" id="KW-0325">Glycoprotein</keyword>
<comment type="subcellular location">
    <subcellularLocation>
        <location evidence="11">Rough endoplasmic reticulum membrane</location>
        <topology evidence="11">Single-pass type I membrane protein</topology>
    </subcellularLocation>
</comment>
<feature type="compositionally biased region" description="Low complexity" evidence="16">
    <location>
        <begin position="517"/>
        <end position="527"/>
    </location>
</feature>
<dbReference type="GO" id="GO:0046850">
    <property type="term" value="P:regulation of bone remodeling"/>
    <property type="evidence" value="ECO:0007669"/>
    <property type="project" value="TreeGrafter"/>
</dbReference>
<feature type="region of interest" description="Disordered" evidence="16">
    <location>
        <begin position="818"/>
        <end position="844"/>
    </location>
</feature>
<keyword evidence="2" id="KW-0597">Phosphoprotein</keyword>
<evidence type="ECO:0000313" key="18">
    <source>
        <dbReference type="EMBL" id="NXC68034.1"/>
    </source>
</evidence>
<keyword evidence="8" id="KW-0175">Coiled coil</keyword>
<dbReference type="SUPFAM" id="SSF49785">
    <property type="entry name" value="Galactose-binding domain-like"/>
    <property type="match status" value="1"/>
</dbReference>
<dbReference type="GO" id="GO:0001503">
    <property type="term" value="P:ossification"/>
    <property type="evidence" value="ECO:0007669"/>
    <property type="project" value="UniProtKB-KW"/>
</dbReference>
<evidence type="ECO:0000256" key="1">
    <source>
        <dbReference type="ARBA" id="ARBA00022473"/>
    </source>
</evidence>
<keyword evidence="6" id="KW-0892">Osteogenesis</keyword>
<evidence type="ECO:0000256" key="7">
    <source>
        <dbReference type="ARBA" id="ARBA00022989"/>
    </source>
</evidence>
<dbReference type="InterPro" id="IPR045120">
    <property type="entry name" value="Suco/Slp1-like"/>
</dbReference>
<accession>A0A851PQE3</accession>
<feature type="region of interest" description="Disordered" evidence="16">
    <location>
        <begin position="30"/>
        <end position="64"/>
    </location>
</feature>
<protein>
    <recommendedName>
        <fullName evidence="13">SUN domain-containing ossification factor</fullName>
    </recommendedName>
    <alternativeName>
        <fullName evidence="15">Membrane protein CH1</fullName>
    </alternativeName>
    <alternativeName>
        <fullName evidence="14">SUN-like protein 1</fullName>
    </alternativeName>
</protein>
<dbReference type="AlphaFoldDB" id="A0A851PQE3"/>
<feature type="compositionally biased region" description="Low complexity" evidence="16">
    <location>
        <begin position="1149"/>
        <end position="1158"/>
    </location>
</feature>
<evidence type="ECO:0000313" key="19">
    <source>
        <dbReference type="Proteomes" id="UP000657035"/>
    </source>
</evidence>
<dbReference type="PROSITE" id="PS51469">
    <property type="entry name" value="SUN"/>
    <property type="match status" value="1"/>
</dbReference>